<evidence type="ECO:0000313" key="4">
    <source>
        <dbReference type="Proteomes" id="UP000444316"/>
    </source>
</evidence>
<dbReference type="Proteomes" id="UP000444316">
    <property type="component" value="Unassembled WGS sequence"/>
</dbReference>
<dbReference type="Gene3D" id="2.40.128.20">
    <property type="match status" value="1"/>
</dbReference>
<feature type="domain" description="THAP4-like heme-binding" evidence="2">
    <location>
        <begin position="22"/>
        <end position="198"/>
    </location>
</feature>
<dbReference type="InterPro" id="IPR014878">
    <property type="entry name" value="THAP4-like_heme-bd"/>
</dbReference>
<sequence length="213" mass="24164">MSEFSNDIYTEPEGYDRNTLNNLGPLARMAGIWTGQRGLDIKPKADGPRKQAYVERIELQPIDPVTNGPQLFYGLRYLIIVNKPDQPKTYHEQVGYWLWEPATSTVIQTLAIPRGQIAMAAGVVAADAREFELVAQRESETYGIRSNPFLEHGFKTVEYRIKVSFHDDGSWSYEEDTVMLIRGQTEPFHHRDSNHLHKVAEPTPNPQVTGQPA</sequence>
<dbReference type="EMBL" id="WWCL01000002">
    <property type="protein sequence ID" value="MYN45829.1"/>
    <property type="molecule type" value="Genomic_DNA"/>
</dbReference>
<evidence type="ECO:0000256" key="1">
    <source>
        <dbReference type="SAM" id="MobiDB-lite"/>
    </source>
</evidence>
<keyword evidence="4" id="KW-1185">Reference proteome</keyword>
<evidence type="ECO:0000313" key="3">
    <source>
        <dbReference type="EMBL" id="MYN45829.1"/>
    </source>
</evidence>
<protein>
    <submittedName>
        <fullName evidence="3">FABP family protein</fullName>
    </submittedName>
</protein>
<dbReference type="InterPro" id="IPR012674">
    <property type="entry name" value="Calycin"/>
</dbReference>
<evidence type="ECO:0000259" key="2">
    <source>
        <dbReference type="Pfam" id="PF08768"/>
    </source>
</evidence>
<name>A0A845HXV7_9BURK</name>
<accession>A0A845HXV7</accession>
<proteinExistence type="predicted"/>
<feature type="compositionally biased region" description="Basic and acidic residues" evidence="1">
    <location>
        <begin position="191"/>
        <end position="200"/>
    </location>
</feature>
<dbReference type="PIRSF" id="PIRSF036226">
    <property type="entry name" value="UCP036226"/>
    <property type="match status" value="1"/>
</dbReference>
<dbReference type="SUPFAM" id="SSF50814">
    <property type="entry name" value="Lipocalins"/>
    <property type="match status" value="1"/>
</dbReference>
<feature type="region of interest" description="Disordered" evidence="1">
    <location>
        <begin position="191"/>
        <end position="213"/>
    </location>
</feature>
<dbReference type="AlphaFoldDB" id="A0A845HXV7"/>
<reference evidence="3" key="1">
    <citation type="submission" date="2019-12" db="EMBL/GenBank/DDBJ databases">
        <title>Novel species isolated from a subtropical stream in China.</title>
        <authorList>
            <person name="Lu H."/>
        </authorList>
    </citation>
    <scope>NUCLEOTIDE SEQUENCE [LARGE SCALE GENOMIC DNA]</scope>
    <source>
        <strain evidence="3">FT93W</strain>
    </source>
</reference>
<gene>
    <name evidence="3" type="ORF">GTP23_12300</name>
</gene>
<dbReference type="InterPro" id="IPR014602">
    <property type="entry name" value="UCP036226"/>
</dbReference>
<organism evidence="3 4">
    <name type="scientific">Duganella fentianensis</name>
    <dbReference type="NCBI Taxonomy" id="2692177"/>
    <lineage>
        <taxon>Bacteria</taxon>
        <taxon>Pseudomonadati</taxon>
        <taxon>Pseudomonadota</taxon>
        <taxon>Betaproteobacteria</taxon>
        <taxon>Burkholderiales</taxon>
        <taxon>Oxalobacteraceae</taxon>
        <taxon>Telluria group</taxon>
        <taxon>Duganella</taxon>
    </lineage>
</organism>
<dbReference type="Pfam" id="PF08768">
    <property type="entry name" value="THAP4_heme-bd"/>
    <property type="match status" value="1"/>
</dbReference>
<dbReference type="RefSeq" id="WP_161035377.1">
    <property type="nucleotide sequence ID" value="NZ_WWCL01000002.1"/>
</dbReference>
<comment type="caution">
    <text evidence="3">The sequence shown here is derived from an EMBL/GenBank/DDBJ whole genome shotgun (WGS) entry which is preliminary data.</text>
</comment>